<dbReference type="PANTHER" id="PTHR15021">
    <property type="entry name" value="DISCONNECTED-RELATED"/>
    <property type="match status" value="1"/>
</dbReference>
<feature type="compositionally biased region" description="Gly residues" evidence="2">
    <location>
        <begin position="31"/>
        <end position="43"/>
    </location>
</feature>
<dbReference type="GO" id="GO:0008270">
    <property type="term" value="F:zinc ion binding"/>
    <property type="evidence" value="ECO:0007669"/>
    <property type="project" value="UniProtKB-KW"/>
</dbReference>
<evidence type="ECO:0000313" key="5">
    <source>
        <dbReference type="RefSeq" id="XP_030379745.1"/>
    </source>
</evidence>
<keyword evidence="1" id="KW-0862">Zinc</keyword>
<reference evidence="5" key="1">
    <citation type="submission" date="2025-08" db="UniProtKB">
        <authorList>
            <consortium name="RefSeq"/>
        </authorList>
    </citation>
    <scope>IDENTIFICATION</scope>
    <source>
        <strain evidence="5">11010-0011.00</strain>
        <tissue evidence="5">Whole body</tissue>
    </source>
</reference>
<dbReference type="GeneID" id="115627990"/>
<proteinExistence type="predicted"/>
<dbReference type="Gene3D" id="3.30.160.60">
    <property type="entry name" value="Classic Zinc Finger"/>
    <property type="match status" value="1"/>
</dbReference>
<dbReference type="PANTHER" id="PTHR15021:SF0">
    <property type="entry name" value="DISCO-RELATED, ISOFORM A-RELATED"/>
    <property type="match status" value="1"/>
</dbReference>
<evidence type="ECO:0000256" key="2">
    <source>
        <dbReference type="SAM" id="MobiDB-lite"/>
    </source>
</evidence>
<name>A0A6J2TW16_DROLE</name>
<dbReference type="PROSITE" id="PS50157">
    <property type="entry name" value="ZINC_FINGER_C2H2_2"/>
    <property type="match status" value="1"/>
</dbReference>
<feature type="region of interest" description="Disordered" evidence="2">
    <location>
        <begin position="24"/>
        <end position="53"/>
    </location>
</feature>
<dbReference type="SMART" id="SM00355">
    <property type="entry name" value="ZnF_C2H2"/>
    <property type="match status" value="2"/>
</dbReference>
<feature type="region of interest" description="Disordered" evidence="2">
    <location>
        <begin position="395"/>
        <end position="419"/>
    </location>
</feature>
<keyword evidence="4" id="KW-1185">Reference proteome</keyword>
<accession>A0A6J2TW16</accession>
<dbReference type="AlphaFoldDB" id="A0A6J2TW16"/>
<protein>
    <submittedName>
        <fullName evidence="5">Protein disconnected</fullName>
    </submittedName>
</protein>
<feature type="compositionally biased region" description="Low complexity" evidence="2">
    <location>
        <begin position="349"/>
        <end position="359"/>
    </location>
</feature>
<gene>
    <name evidence="5" type="primary">LOC115627990</name>
</gene>
<feature type="compositionally biased region" description="Basic and acidic residues" evidence="2">
    <location>
        <begin position="257"/>
        <end position="266"/>
    </location>
</feature>
<dbReference type="OrthoDB" id="10070972at2759"/>
<keyword evidence="1" id="KW-0863">Zinc-finger</keyword>
<dbReference type="InterPro" id="IPR040436">
    <property type="entry name" value="Disconnected-like"/>
</dbReference>
<evidence type="ECO:0000313" key="4">
    <source>
        <dbReference type="Proteomes" id="UP000504634"/>
    </source>
</evidence>
<dbReference type="PROSITE" id="PS00028">
    <property type="entry name" value="ZINC_FINGER_C2H2_1"/>
    <property type="match status" value="1"/>
</dbReference>
<evidence type="ECO:0000259" key="3">
    <source>
        <dbReference type="PROSITE" id="PS50157"/>
    </source>
</evidence>
<keyword evidence="1" id="KW-0479">Metal-binding</keyword>
<dbReference type="GO" id="GO:0005634">
    <property type="term" value="C:nucleus"/>
    <property type="evidence" value="ECO:0007669"/>
    <property type="project" value="TreeGrafter"/>
</dbReference>
<sequence>MEHIMNSFIPPAYLLGHTAGHSVATSPATSPGGGVAVGTGSGGSSKPKRWGSPPINLAGQFINPATGKKRVQCSICFKTFCDKGALKIHFSAVHLREMHKCTVEGCNMVFSSRRSRNRHSANPNPKLHSPHIRRKISPHDGRTAQQFPVFPIPPAAAAARLPAFPGLLPAPGYVPTHPSAAAAAVMFGEFGGQPGAALHSLLAGRQEHLFTTHHGDADADVDDEGMYMYMANTSTGSPASEEAEDYCRELEDAEANTTREDIDCSRSTEAGQPAASMNSRQRQCDVESRGEEDDYQEDEDDDDEQGNDAQMRCTSNDAEQPLDFSLHKRRLEDSADSSVKAPCSPSSPPTSSLHSSGFSMDSLLGKRRRHNSNSVTSSQDSHAISIKMELDIEQDSVDSNSHTQAHAHAHAHSNAHGHAHIHAPVHPLAHSPDARCIDLRKHLPVTLPATSPQSPENLSQPPQALLFGSEEQQHHHFRLLQTQMFAAAAAAANLSAAPGATLPPKESPPMWNLLSEVYRSMLLSNNLKSQQQYNEVPPSNAANAAISV</sequence>
<feature type="compositionally biased region" description="Polar residues" evidence="2">
    <location>
        <begin position="267"/>
        <end position="281"/>
    </location>
</feature>
<feature type="region of interest" description="Disordered" evidence="2">
    <location>
        <begin position="253"/>
        <end position="359"/>
    </location>
</feature>
<feature type="compositionally biased region" description="Basic residues" evidence="2">
    <location>
        <begin position="405"/>
        <end position="419"/>
    </location>
</feature>
<dbReference type="Proteomes" id="UP000504634">
    <property type="component" value="Unplaced"/>
</dbReference>
<evidence type="ECO:0000256" key="1">
    <source>
        <dbReference type="PROSITE-ProRule" id="PRU00042"/>
    </source>
</evidence>
<dbReference type="InterPro" id="IPR013087">
    <property type="entry name" value="Znf_C2H2_type"/>
</dbReference>
<feature type="region of interest" description="Disordered" evidence="2">
    <location>
        <begin position="113"/>
        <end position="136"/>
    </location>
</feature>
<organism evidence="4 5">
    <name type="scientific">Drosophila lebanonensis</name>
    <name type="common">Fruit fly</name>
    <name type="synonym">Scaptodrosophila lebanonensis</name>
    <dbReference type="NCBI Taxonomy" id="7225"/>
    <lineage>
        <taxon>Eukaryota</taxon>
        <taxon>Metazoa</taxon>
        <taxon>Ecdysozoa</taxon>
        <taxon>Arthropoda</taxon>
        <taxon>Hexapoda</taxon>
        <taxon>Insecta</taxon>
        <taxon>Pterygota</taxon>
        <taxon>Neoptera</taxon>
        <taxon>Endopterygota</taxon>
        <taxon>Diptera</taxon>
        <taxon>Brachycera</taxon>
        <taxon>Muscomorpha</taxon>
        <taxon>Ephydroidea</taxon>
        <taxon>Drosophilidae</taxon>
        <taxon>Scaptodrosophila</taxon>
    </lineage>
</organism>
<feature type="compositionally biased region" description="Acidic residues" evidence="2">
    <location>
        <begin position="290"/>
        <end position="306"/>
    </location>
</feature>
<dbReference type="GO" id="GO:0006355">
    <property type="term" value="P:regulation of DNA-templated transcription"/>
    <property type="evidence" value="ECO:0007669"/>
    <property type="project" value="TreeGrafter"/>
</dbReference>
<dbReference type="RefSeq" id="XP_030379745.1">
    <property type="nucleotide sequence ID" value="XM_030523885.1"/>
</dbReference>
<feature type="domain" description="C2H2-type" evidence="3">
    <location>
        <begin position="71"/>
        <end position="99"/>
    </location>
</feature>